<dbReference type="AlphaFoldDB" id="A0A0F3L438"/>
<dbReference type="EMBL" id="JZRB01000003">
    <property type="protein sequence ID" value="KJV37109.1"/>
    <property type="molecule type" value="Genomic_DNA"/>
</dbReference>
<comment type="caution">
    <text evidence="3">The sequence shown here is derived from an EMBL/GenBank/DDBJ whole genome shotgun (WGS) entry which is preliminary data.</text>
</comment>
<evidence type="ECO:0000256" key="1">
    <source>
        <dbReference type="SAM" id="MobiDB-lite"/>
    </source>
</evidence>
<evidence type="ECO:0000313" key="3">
    <source>
        <dbReference type="EMBL" id="KJV37109.1"/>
    </source>
</evidence>
<feature type="compositionally biased region" description="Low complexity" evidence="1">
    <location>
        <begin position="25"/>
        <end position="68"/>
    </location>
</feature>
<protein>
    <submittedName>
        <fullName evidence="3">Uncharacterized protein</fullName>
    </submittedName>
</protein>
<sequence length="155" mass="16230">MLTNRLIPLAFCAIALAACSDNKPKPTTTQTVTATPSSSSSSKTATTTVTGVPAKKAATGTTTASKAGPLPDSTGIAACDEYLASYKSCHLAAGVFARDQIETRYEMMRTSLLKQSQDPDMRDQLQNRCTSLASQLKDALHGKSCADTPAPASTR</sequence>
<reference evidence="3 4" key="1">
    <citation type="submission" date="2015-03" db="EMBL/GenBank/DDBJ databases">
        <title>Draft genome sequence of Luteibacter yeojuensis strain SU11.</title>
        <authorList>
            <person name="Sulaiman J."/>
            <person name="Priya K."/>
            <person name="Chan K.-G."/>
        </authorList>
    </citation>
    <scope>NUCLEOTIDE SEQUENCE [LARGE SCALE GENOMIC DNA]</scope>
    <source>
        <strain evidence="3 4">SU11</strain>
    </source>
</reference>
<feature type="region of interest" description="Disordered" evidence="1">
    <location>
        <begin position="24"/>
        <end position="70"/>
    </location>
</feature>
<keyword evidence="4" id="KW-1185">Reference proteome</keyword>
<accession>A0A0F3L438</accession>
<organism evidence="3 4">
    <name type="scientific">Luteibacter yeojuensis</name>
    <dbReference type="NCBI Taxonomy" id="345309"/>
    <lineage>
        <taxon>Bacteria</taxon>
        <taxon>Pseudomonadati</taxon>
        <taxon>Pseudomonadota</taxon>
        <taxon>Gammaproteobacteria</taxon>
        <taxon>Lysobacterales</taxon>
        <taxon>Rhodanobacteraceae</taxon>
        <taxon>Luteibacter</taxon>
    </lineage>
</organism>
<dbReference type="PATRIC" id="fig|345309.4.peg.2366"/>
<dbReference type="PROSITE" id="PS51257">
    <property type="entry name" value="PROKAR_LIPOPROTEIN"/>
    <property type="match status" value="1"/>
</dbReference>
<feature type="chain" id="PRO_5002463413" evidence="2">
    <location>
        <begin position="18"/>
        <end position="155"/>
    </location>
</feature>
<dbReference type="Proteomes" id="UP000033651">
    <property type="component" value="Unassembled WGS sequence"/>
</dbReference>
<proteinExistence type="predicted"/>
<gene>
    <name evidence="3" type="ORF">VI08_02530</name>
</gene>
<name>A0A0F3L438_9GAMM</name>
<evidence type="ECO:0000256" key="2">
    <source>
        <dbReference type="SAM" id="SignalP"/>
    </source>
</evidence>
<feature type="signal peptide" evidence="2">
    <location>
        <begin position="1"/>
        <end position="17"/>
    </location>
</feature>
<evidence type="ECO:0000313" key="4">
    <source>
        <dbReference type="Proteomes" id="UP000033651"/>
    </source>
</evidence>
<keyword evidence="2" id="KW-0732">Signal</keyword>